<sequence length="144" mass="16248">MSQMTLSDLSEKMRDIDFAMLSTRAEGGQIAARPMSNNGDVAYDGDSYFFSYENTHTIDDIKRDPQVGLSFTGAKGFLGKPPNFISVEGKAELIRDKATFEKHWTKDLEIWFEQGIDTPGIVLIKVHASRIHYWDGEDQGEIKL</sequence>
<dbReference type="InterPro" id="IPR038725">
    <property type="entry name" value="YdaG_split_barrel_FMN-bd"/>
</dbReference>
<evidence type="ECO:0000313" key="3">
    <source>
        <dbReference type="Proteomes" id="UP001589775"/>
    </source>
</evidence>
<dbReference type="PANTHER" id="PTHR34818">
    <property type="entry name" value="PROTEIN BLI-3"/>
    <property type="match status" value="1"/>
</dbReference>
<reference evidence="2 3" key="1">
    <citation type="submission" date="2024-09" db="EMBL/GenBank/DDBJ databases">
        <authorList>
            <person name="Sun Q."/>
            <person name="Mori K."/>
        </authorList>
    </citation>
    <scope>NUCLEOTIDE SEQUENCE [LARGE SCALE GENOMIC DNA]</scope>
    <source>
        <strain evidence="2 3">KCTC 23279</strain>
    </source>
</reference>
<dbReference type="InterPro" id="IPR052917">
    <property type="entry name" value="Stress-Dev_Protein"/>
</dbReference>
<organism evidence="2 3">
    <name type="scientific">Rhodopseudomonas telluris</name>
    <dbReference type="NCBI Taxonomy" id="644215"/>
    <lineage>
        <taxon>Bacteria</taxon>
        <taxon>Pseudomonadati</taxon>
        <taxon>Pseudomonadota</taxon>
        <taxon>Alphaproteobacteria</taxon>
        <taxon>Hyphomicrobiales</taxon>
        <taxon>Nitrobacteraceae</taxon>
        <taxon>Rhodopseudomonas</taxon>
    </lineage>
</organism>
<accession>A0ABV6ETF3</accession>
<keyword evidence="3" id="KW-1185">Reference proteome</keyword>
<dbReference type="RefSeq" id="WP_378388464.1">
    <property type="nucleotide sequence ID" value="NZ_JBHLWM010000005.1"/>
</dbReference>
<dbReference type="Pfam" id="PF16242">
    <property type="entry name" value="Pyrid_ox_like"/>
    <property type="match status" value="1"/>
</dbReference>
<dbReference type="Gene3D" id="2.30.110.10">
    <property type="entry name" value="Electron Transport, Fmn-binding Protein, Chain A"/>
    <property type="match status" value="1"/>
</dbReference>
<proteinExistence type="predicted"/>
<dbReference type="SUPFAM" id="SSF50475">
    <property type="entry name" value="FMN-binding split barrel"/>
    <property type="match status" value="1"/>
</dbReference>
<dbReference type="PANTHER" id="PTHR34818:SF1">
    <property type="entry name" value="PROTEIN BLI-3"/>
    <property type="match status" value="1"/>
</dbReference>
<protein>
    <submittedName>
        <fullName evidence="2">Pyridoxamine 5'-phosphate oxidase family protein</fullName>
    </submittedName>
</protein>
<evidence type="ECO:0000313" key="2">
    <source>
        <dbReference type="EMBL" id="MFC0241478.1"/>
    </source>
</evidence>
<dbReference type="InterPro" id="IPR012349">
    <property type="entry name" value="Split_barrel_FMN-bd"/>
</dbReference>
<feature type="domain" description="General stress protein FMN-binding split barrel" evidence="1">
    <location>
        <begin position="7"/>
        <end position="138"/>
    </location>
</feature>
<dbReference type="Proteomes" id="UP001589775">
    <property type="component" value="Unassembled WGS sequence"/>
</dbReference>
<dbReference type="EMBL" id="JBHLWM010000005">
    <property type="protein sequence ID" value="MFC0241478.1"/>
    <property type="molecule type" value="Genomic_DNA"/>
</dbReference>
<comment type="caution">
    <text evidence="2">The sequence shown here is derived from an EMBL/GenBank/DDBJ whole genome shotgun (WGS) entry which is preliminary data.</text>
</comment>
<evidence type="ECO:0000259" key="1">
    <source>
        <dbReference type="Pfam" id="PF16242"/>
    </source>
</evidence>
<name>A0ABV6ETF3_9BRAD</name>
<gene>
    <name evidence="2" type="ORF">ACFFJ6_13415</name>
</gene>